<dbReference type="PANTHER" id="PTHR46717:SF1">
    <property type="entry name" value="E3 UBIQUITIN-PROTEIN LIGASE RNF180"/>
    <property type="match status" value="1"/>
</dbReference>
<evidence type="ECO:0000313" key="1">
    <source>
        <dbReference type="Proteomes" id="UP000504606"/>
    </source>
</evidence>
<name>A0A6J1TJ55_FRAOC</name>
<dbReference type="GO" id="GO:0031624">
    <property type="term" value="F:ubiquitin conjugating enzyme binding"/>
    <property type="evidence" value="ECO:0007669"/>
    <property type="project" value="TreeGrafter"/>
</dbReference>
<dbReference type="GO" id="GO:0000209">
    <property type="term" value="P:protein polyubiquitination"/>
    <property type="evidence" value="ECO:0007669"/>
    <property type="project" value="InterPro"/>
</dbReference>
<dbReference type="GeneID" id="113217564"/>
<organism evidence="1 2">
    <name type="scientific">Frankliniella occidentalis</name>
    <name type="common">Western flower thrips</name>
    <name type="synonym">Euthrips occidentalis</name>
    <dbReference type="NCBI Taxonomy" id="133901"/>
    <lineage>
        <taxon>Eukaryota</taxon>
        <taxon>Metazoa</taxon>
        <taxon>Ecdysozoa</taxon>
        <taxon>Arthropoda</taxon>
        <taxon>Hexapoda</taxon>
        <taxon>Insecta</taxon>
        <taxon>Pterygota</taxon>
        <taxon>Neoptera</taxon>
        <taxon>Paraneoptera</taxon>
        <taxon>Thysanoptera</taxon>
        <taxon>Terebrantia</taxon>
        <taxon>Thripoidea</taxon>
        <taxon>Thripidae</taxon>
        <taxon>Frankliniella</taxon>
    </lineage>
</organism>
<dbReference type="RefSeq" id="XP_026293303.1">
    <property type="nucleotide sequence ID" value="XM_026437518.2"/>
</dbReference>
<evidence type="ECO:0000313" key="2">
    <source>
        <dbReference type="RefSeq" id="XP_026293303.1"/>
    </source>
</evidence>
<dbReference type="PANTHER" id="PTHR46717">
    <property type="entry name" value="E3 UBIQUITIN-PROTEIN LIGASE RNF180"/>
    <property type="match status" value="1"/>
</dbReference>
<dbReference type="GO" id="GO:0042428">
    <property type="term" value="P:serotonin metabolic process"/>
    <property type="evidence" value="ECO:0007669"/>
    <property type="project" value="TreeGrafter"/>
</dbReference>
<protein>
    <submittedName>
        <fullName evidence="2">E3 ubiquitin-protein ligase RNF180-like</fullName>
    </submittedName>
</protein>
<keyword evidence="1" id="KW-1185">Reference proteome</keyword>
<dbReference type="AlphaFoldDB" id="A0A6J1TJ55"/>
<gene>
    <name evidence="2" type="primary">LOC113217564</name>
</gene>
<sequence>MGLTSDFSVVCKPNSQHPLLTLGFKVLNMVVVIKCKKCRHELVREADCQRAVVTAHGEKHYLTETECCSNSEQDSLWYLDESATAWISDLITKHEWTKGKLNCPNCEARVGSFDFVSTSACECGSRTLPAVHLVKSKVDAYSQKTKVLASLK</sequence>
<dbReference type="GO" id="GO:0042415">
    <property type="term" value="P:norepinephrine metabolic process"/>
    <property type="evidence" value="ECO:0007669"/>
    <property type="project" value="TreeGrafter"/>
</dbReference>
<proteinExistence type="predicted"/>
<accession>A0A6J1TJ55</accession>
<reference evidence="2" key="1">
    <citation type="submission" date="2025-08" db="UniProtKB">
        <authorList>
            <consortium name="RefSeq"/>
        </authorList>
    </citation>
    <scope>IDENTIFICATION</scope>
    <source>
        <tissue evidence="2">Whole organism</tissue>
    </source>
</reference>
<dbReference type="OrthoDB" id="2017893at2759"/>
<dbReference type="GO" id="GO:0061630">
    <property type="term" value="F:ubiquitin protein ligase activity"/>
    <property type="evidence" value="ECO:0007669"/>
    <property type="project" value="InterPro"/>
</dbReference>
<dbReference type="InterPro" id="IPR033263">
    <property type="entry name" value="RNF180"/>
</dbReference>
<dbReference type="GO" id="GO:0032436">
    <property type="term" value="P:positive regulation of proteasomal ubiquitin-dependent protein catabolic process"/>
    <property type="evidence" value="ECO:0007669"/>
    <property type="project" value="TreeGrafter"/>
</dbReference>
<dbReference type="Proteomes" id="UP000504606">
    <property type="component" value="Unplaced"/>
</dbReference>
<dbReference type="GO" id="GO:0005789">
    <property type="term" value="C:endoplasmic reticulum membrane"/>
    <property type="evidence" value="ECO:0007669"/>
    <property type="project" value="TreeGrafter"/>
</dbReference>
<dbReference type="KEGG" id="foc:113217564"/>